<feature type="coiled-coil region" evidence="1">
    <location>
        <begin position="173"/>
        <end position="233"/>
    </location>
</feature>
<protein>
    <submittedName>
        <fullName evidence="3">Uncharacterized protein</fullName>
    </submittedName>
</protein>
<feature type="coiled-coil region" evidence="1">
    <location>
        <begin position="105"/>
        <end position="132"/>
    </location>
</feature>
<sequence>MSAERRRSNSIASTIGALSDTSNLGLTSNLGTGRYRSESNTIGSQAVSKMRALVHRSSRRNEHGSSSGVSSTLSRITRAIPAIKTQKQDPKVTSGVRYPKIEGRLGNVKSSIDRHQKRIEELEQCVKDEQKYKRVSSKKKRTESATSLGSEEAILARESSGEEHLTNNDDGNKQTLADKIKTKKELVKGLKKEQTILERLISSLSKPTSSTFIHRKEELRAKYQQEADSHKLEDYMGKADDHDAYQSANVIEKRSDKAVAMYCYYMLS</sequence>
<dbReference type="Proteomes" id="UP000217199">
    <property type="component" value="Unassembled WGS sequence"/>
</dbReference>
<name>A0A286U5M0_9AGAM</name>
<evidence type="ECO:0000256" key="2">
    <source>
        <dbReference type="SAM" id="MobiDB-lite"/>
    </source>
</evidence>
<keyword evidence="4" id="KW-1185">Reference proteome</keyword>
<gene>
    <name evidence="3" type="ORF">PNOK_0941000</name>
</gene>
<feature type="region of interest" description="Disordered" evidence="2">
    <location>
        <begin position="1"/>
        <end position="73"/>
    </location>
</feature>
<organism evidence="3 4">
    <name type="scientific">Pyrrhoderma noxium</name>
    <dbReference type="NCBI Taxonomy" id="2282107"/>
    <lineage>
        <taxon>Eukaryota</taxon>
        <taxon>Fungi</taxon>
        <taxon>Dikarya</taxon>
        <taxon>Basidiomycota</taxon>
        <taxon>Agaricomycotina</taxon>
        <taxon>Agaricomycetes</taxon>
        <taxon>Hymenochaetales</taxon>
        <taxon>Hymenochaetaceae</taxon>
        <taxon>Pyrrhoderma</taxon>
    </lineage>
</organism>
<accession>A0A286U5M0</accession>
<dbReference type="AlphaFoldDB" id="A0A286U5M0"/>
<comment type="caution">
    <text evidence="3">The sequence shown here is derived from an EMBL/GenBank/DDBJ whole genome shotgun (WGS) entry which is preliminary data.</text>
</comment>
<evidence type="ECO:0000256" key="1">
    <source>
        <dbReference type="SAM" id="Coils"/>
    </source>
</evidence>
<evidence type="ECO:0000313" key="4">
    <source>
        <dbReference type="Proteomes" id="UP000217199"/>
    </source>
</evidence>
<feature type="compositionally biased region" description="Polar residues" evidence="2">
    <location>
        <begin position="38"/>
        <end position="47"/>
    </location>
</feature>
<dbReference type="InParanoid" id="A0A286U5M0"/>
<feature type="compositionally biased region" description="Polar residues" evidence="2">
    <location>
        <begin position="19"/>
        <end position="31"/>
    </location>
</feature>
<proteinExistence type="predicted"/>
<evidence type="ECO:0000313" key="3">
    <source>
        <dbReference type="EMBL" id="PAV14857.1"/>
    </source>
</evidence>
<keyword evidence="1" id="KW-0175">Coiled coil</keyword>
<dbReference type="EMBL" id="NBII01000011">
    <property type="protein sequence ID" value="PAV14857.1"/>
    <property type="molecule type" value="Genomic_DNA"/>
</dbReference>
<reference evidence="3 4" key="1">
    <citation type="journal article" date="2017" name="Mol. Ecol.">
        <title>Comparative and population genomic landscape of Phellinus noxius: A hypervariable fungus causing root rot in trees.</title>
        <authorList>
            <person name="Chung C.L."/>
            <person name="Lee T.J."/>
            <person name="Akiba M."/>
            <person name="Lee H.H."/>
            <person name="Kuo T.H."/>
            <person name="Liu D."/>
            <person name="Ke H.M."/>
            <person name="Yokoi T."/>
            <person name="Roa M.B."/>
            <person name="Lu M.J."/>
            <person name="Chang Y.Y."/>
            <person name="Ann P.J."/>
            <person name="Tsai J.N."/>
            <person name="Chen C.Y."/>
            <person name="Tzean S.S."/>
            <person name="Ota Y."/>
            <person name="Hattori T."/>
            <person name="Sahashi N."/>
            <person name="Liou R.F."/>
            <person name="Kikuchi T."/>
            <person name="Tsai I.J."/>
        </authorList>
    </citation>
    <scope>NUCLEOTIDE SEQUENCE [LARGE SCALE GENOMIC DNA]</scope>
    <source>
        <strain evidence="3 4">FFPRI411160</strain>
    </source>
</reference>